<accession>A0ABW8MXS7</accession>
<organism evidence="1 2">
    <name type="scientific">Caballeronia udeis</name>
    <dbReference type="NCBI Taxonomy" id="1232866"/>
    <lineage>
        <taxon>Bacteria</taxon>
        <taxon>Pseudomonadati</taxon>
        <taxon>Pseudomonadota</taxon>
        <taxon>Betaproteobacteria</taxon>
        <taxon>Burkholderiales</taxon>
        <taxon>Burkholderiaceae</taxon>
        <taxon>Caballeronia</taxon>
    </lineage>
</organism>
<name>A0ABW8MXS7_9BURK</name>
<dbReference type="EMBL" id="JBIYDN010000052">
    <property type="protein sequence ID" value="MFK4448504.1"/>
    <property type="molecule type" value="Genomic_DNA"/>
</dbReference>
<dbReference type="Proteomes" id="UP001620514">
    <property type="component" value="Unassembled WGS sequence"/>
</dbReference>
<evidence type="ECO:0000313" key="2">
    <source>
        <dbReference type="Proteomes" id="UP001620514"/>
    </source>
</evidence>
<reference evidence="1 2" key="1">
    <citation type="submission" date="2024-10" db="EMBL/GenBank/DDBJ databases">
        <authorList>
            <person name="Deangelis K."/>
            <person name="Huntemann M."/>
            <person name="Clum A."/>
            <person name="Wang J."/>
            <person name="Palaniappan K."/>
            <person name="Ritter S."/>
            <person name="Chen I.-M."/>
            <person name="Stamatis D."/>
            <person name="Reddy T."/>
            <person name="O'Malley R."/>
            <person name="Daum C."/>
            <person name="Ng V."/>
            <person name="Ivanova N."/>
            <person name="Kyrpides N."/>
            <person name="Woyke T."/>
        </authorList>
    </citation>
    <scope>NUCLEOTIDE SEQUENCE [LARGE SCALE GENOMIC DNA]</scope>
    <source>
        <strain evidence="1 2">GAS97</strain>
    </source>
</reference>
<gene>
    <name evidence="1" type="ORF">ABH943_008548</name>
</gene>
<reference evidence="1 2" key="2">
    <citation type="submission" date="2024-11" db="EMBL/GenBank/DDBJ databases">
        <title>Using genomics to understand microbial adaptation to soil warming.</title>
        <authorList>
            <person name="Deangelis K.M. PhD."/>
        </authorList>
    </citation>
    <scope>NUCLEOTIDE SEQUENCE [LARGE SCALE GENOMIC DNA]</scope>
    <source>
        <strain evidence="1 2">GAS97</strain>
    </source>
</reference>
<evidence type="ECO:0000313" key="1">
    <source>
        <dbReference type="EMBL" id="MFK4448504.1"/>
    </source>
</evidence>
<keyword evidence="2" id="KW-1185">Reference proteome</keyword>
<proteinExistence type="predicted"/>
<comment type="caution">
    <text evidence="1">The sequence shown here is derived from an EMBL/GenBank/DDBJ whole genome shotgun (WGS) entry which is preliminary data.</text>
</comment>
<sequence length="188" mass="20971">MSFTNPLEPIHDAFIVANDCFKVARRSIVKQQEDLLHRTQFVGATLEEATSALASAAEQASDLAILALFATFERWVIEHLQNAKGLIAAGYPASYSAKLASKFEDAVEWWKIDETLGLFEVEVDAQLIMRAKQIKKYRDWIAHRNPRKPTPPKATPEVAFEVLTDIIEQIQATHTSPAEAEADPAEPN</sequence>
<dbReference type="RefSeq" id="WP_404614854.1">
    <property type="nucleotide sequence ID" value="NZ_JBIYDN010000052.1"/>
</dbReference>
<protein>
    <submittedName>
        <fullName evidence="1">Uncharacterized protein</fullName>
    </submittedName>
</protein>